<dbReference type="EMBL" id="JAHUTJ010019765">
    <property type="protein sequence ID" value="MED6272127.1"/>
    <property type="molecule type" value="Genomic_DNA"/>
</dbReference>
<protein>
    <submittedName>
        <fullName evidence="1">Uncharacterized protein</fullName>
    </submittedName>
</protein>
<reference evidence="1 2" key="1">
    <citation type="submission" date="2021-06" db="EMBL/GenBank/DDBJ databases">
        <authorList>
            <person name="Palmer J.M."/>
        </authorList>
    </citation>
    <scope>NUCLEOTIDE SEQUENCE [LARGE SCALE GENOMIC DNA]</scope>
    <source>
        <strain evidence="1 2">CL_MEX2019</strain>
        <tissue evidence="1">Muscle</tissue>
    </source>
</reference>
<proteinExistence type="predicted"/>
<comment type="caution">
    <text evidence="1">The sequence shown here is derived from an EMBL/GenBank/DDBJ whole genome shotgun (WGS) entry which is preliminary data.</text>
</comment>
<keyword evidence="2" id="KW-1185">Reference proteome</keyword>
<gene>
    <name evidence="1" type="ORF">CHARACLAT_027118</name>
</gene>
<dbReference type="Proteomes" id="UP001352852">
    <property type="component" value="Unassembled WGS sequence"/>
</dbReference>
<accession>A0ABU7DAE1</accession>
<sequence length="114" mass="12939">MSLPYTETGDVSTTALHAHTHTHTHTQSCASSQASLPLRTERINNMMKPNTPAQSAESLKNGDRHYAYPTLTLLLRHNIHIQAKQILSIYYYLLISQIYAVTNKTKLQKQTDFL</sequence>
<evidence type="ECO:0000313" key="1">
    <source>
        <dbReference type="EMBL" id="MED6272127.1"/>
    </source>
</evidence>
<name>A0ABU7DAE1_9TELE</name>
<evidence type="ECO:0000313" key="2">
    <source>
        <dbReference type="Proteomes" id="UP001352852"/>
    </source>
</evidence>
<organism evidence="1 2">
    <name type="scientific">Characodon lateralis</name>
    <dbReference type="NCBI Taxonomy" id="208331"/>
    <lineage>
        <taxon>Eukaryota</taxon>
        <taxon>Metazoa</taxon>
        <taxon>Chordata</taxon>
        <taxon>Craniata</taxon>
        <taxon>Vertebrata</taxon>
        <taxon>Euteleostomi</taxon>
        <taxon>Actinopterygii</taxon>
        <taxon>Neopterygii</taxon>
        <taxon>Teleostei</taxon>
        <taxon>Neoteleostei</taxon>
        <taxon>Acanthomorphata</taxon>
        <taxon>Ovalentaria</taxon>
        <taxon>Atherinomorphae</taxon>
        <taxon>Cyprinodontiformes</taxon>
        <taxon>Goodeidae</taxon>
        <taxon>Characodon</taxon>
    </lineage>
</organism>